<keyword evidence="2 9" id="KW-0813">Transport</keyword>
<evidence type="ECO:0000256" key="7">
    <source>
        <dbReference type="ARBA" id="ARBA00023136"/>
    </source>
</evidence>
<keyword evidence="4" id="KW-0997">Cell inner membrane</keyword>
<dbReference type="InterPro" id="IPR050366">
    <property type="entry name" value="BP-dependent_transpt_permease"/>
</dbReference>
<evidence type="ECO:0000256" key="6">
    <source>
        <dbReference type="ARBA" id="ARBA00022989"/>
    </source>
</evidence>
<evidence type="ECO:0000256" key="2">
    <source>
        <dbReference type="ARBA" id="ARBA00022448"/>
    </source>
</evidence>
<dbReference type="FunFam" id="1.10.3720.10:FF:000019">
    <property type="entry name" value="Antimicrobial peptide ABC transporter permease SapC"/>
    <property type="match status" value="1"/>
</dbReference>
<dbReference type="InterPro" id="IPR035906">
    <property type="entry name" value="MetI-like_sf"/>
</dbReference>
<dbReference type="NCBIfam" id="NF011691">
    <property type="entry name" value="PRK15111.1"/>
    <property type="match status" value="1"/>
</dbReference>
<sequence>MSSDNFYREQKMPSPTRVVWNIFSSDILSMIGFYGVLFLLALSFIGPYIAPYTIDQQFLGYQLLPPSWSHYGNVAFFLGTDDLGRDILSRLILGTKSTFGAALLITFIATLIGLILGCLAGMTRGLKSAVFNHILDTLLSIPSLLLAIIVVAFMGASLQNAMLAICLALIPRMVRTIYVAVHDELDKEYIVAARLDGASNIFILWYTVLPNITPILVTELTRALSIAILDIAALGFLDLGAQLPSSEWGAMLGDSLELIYVAPWSVILPGAAIMISVLFVNLLGDGLHRAINAGVE</sequence>
<evidence type="ECO:0000256" key="4">
    <source>
        <dbReference type="ARBA" id="ARBA00022519"/>
    </source>
</evidence>
<protein>
    <submittedName>
        <fullName evidence="11">Antimicrobial peptide ABC transporter permease SapC</fullName>
    </submittedName>
</protein>
<evidence type="ECO:0000313" key="12">
    <source>
        <dbReference type="Proteomes" id="UP000005012"/>
    </source>
</evidence>
<keyword evidence="3" id="KW-1003">Cell membrane</keyword>
<dbReference type="HOGENOM" id="CLU_028518_5_3_6"/>
<dbReference type="GO" id="GO:0055085">
    <property type="term" value="P:transmembrane transport"/>
    <property type="evidence" value="ECO:0007669"/>
    <property type="project" value="InterPro"/>
</dbReference>
<dbReference type="OrthoDB" id="9805884at2"/>
<comment type="subcellular location">
    <subcellularLocation>
        <location evidence="1">Cell inner membrane</location>
        <topology evidence="1">Multi-pass membrane protein</topology>
    </subcellularLocation>
    <subcellularLocation>
        <location evidence="9">Cell membrane</location>
        <topology evidence="9">Multi-pass membrane protein</topology>
    </subcellularLocation>
</comment>
<gene>
    <name evidence="11" type="ordered locus">S70_19670</name>
</gene>
<reference evidence="12" key="2">
    <citation type="submission" date="2012-04" db="EMBL/GenBank/DDBJ databases">
        <title>Complete genome sequence of Providencia stuartii clinical isolate MRSN 2154.</title>
        <authorList>
            <person name="Clifford R.J."/>
            <person name="Hang J."/>
            <person name="Riley M.C."/>
            <person name="Onmus-Leone F."/>
            <person name="Kuschner R.A."/>
            <person name="Lesho E.P."/>
            <person name="Waterman P.E."/>
        </authorList>
    </citation>
    <scope>NUCLEOTIDE SEQUENCE [LARGE SCALE GENOMIC DNA]</scope>
    <source>
        <strain evidence="12">MRSN 2154</strain>
    </source>
</reference>
<name>A0A140ST61_PROSM</name>
<feature type="transmembrane region" description="Helical" evidence="9">
    <location>
        <begin position="144"/>
        <end position="170"/>
    </location>
</feature>
<dbReference type="AlphaFoldDB" id="A0A140ST61"/>
<feature type="transmembrane region" description="Helical" evidence="9">
    <location>
        <begin position="261"/>
        <end position="283"/>
    </location>
</feature>
<keyword evidence="5 9" id="KW-0812">Transmembrane</keyword>
<dbReference type="InterPro" id="IPR000515">
    <property type="entry name" value="MetI-like"/>
</dbReference>
<dbReference type="SUPFAM" id="SSF161098">
    <property type="entry name" value="MetI-like"/>
    <property type="match status" value="1"/>
</dbReference>
<reference evidence="11 12" key="1">
    <citation type="journal article" date="2012" name="J. Bacteriol.">
        <title>Complete Genome Sequence of Providencia stuartii Clinical Isolate MRSN 2154.</title>
        <authorList>
            <person name="Clifford R.J."/>
            <person name="Hang J."/>
            <person name="Riley M.C."/>
            <person name="Onmus-Leone F."/>
            <person name="Kuschner R.A."/>
            <person name="Lesho E.P."/>
            <person name="Waterman P.E."/>
        </authorList>
    </citation>
    <scope>NUCLEOTIDE SEQUENCE [LARGE SCALE GENOMIC DNA]</scope>
    <source>
        <strain evidence="11 12">MRSN 2154</strain>
    </source>
</reference>
<dbReference type="PATRIC" id="fig|1157951.4.peg.3955"/>
<dbReference type="GO" id="GO:0005886">
    <property type="term" value="C:plasma membrane"/>
    <property type="evidence" value="ECO:0007669"/>
    <property type="project" value="UniProtKB-SubCell"/>
</dbReference>
<dbReference type="InterPro" id="IPR025966">
    <property type="entry name" value="OppC_N"/>
</dbReference>
<evidence type="ECO:0000313" key="11">
    <source>
        <dbReference type="EMBL" id="AFH95727.1"/>
    </source>
</evidence>
<keyword evidence="6 9" id="KW-1133">Transmembrane helix</keyword>
<comment type="similarity">
    <text evidence="8">Belongs to the binding-protein-dependent transport system permease family. OppBC subfamily.</text>
</comment>
<evidence type="ECO:0000256" key="9">
    <source>
        <dbReference type="RuleBase" id="RU363032"/>
    </source>
</evidence>
<evidence type="ECO:0000259" key="10">
    <source>
        <dbReference type="PROSITE" id="PS50928"/>
    </source>
</evidence>
<dbReference type="RefSeq" id="WP_004919231.1">
    <property type="nucleotide sequence ID" value="NC_017731.1"/>
</dbReference>
<feature type="domain" description="ABC transmembrane type-1" evidence="10">
    <location>
        <begin position="99"/>
        <end position="284"/>
    </location>
</feature>
<organism evidence="11 12">
    <name type="scientific">Providencia stuartii (strain MRSN 2154)</name>
    <dbReference type="NCBI Taxonomy" id="1157951"/>
    <lineage>
        <taxon>Bacteria</taxon>
        <taxon>Pseudomonadati</taxon>
        <taxon>Pseudomonadota</taxon>
        <taxon>Gammaproteobacteria</taxon>
        <taxon>Enterobacterales</taxon>
        <taxon>Morganellaceae</taxon>
        <taxon>Providencia</taxon>
    </lineage>
</organism>
<dbReference type="EMBL" id="CP003488">
    <property type="protein sequence ID" value="AFH95727.1"/>
    <property type="molecule type" value="Genomic_DNA"/>
</dbReference>
<feature type="transmembrane region" description="Helical" evidence="9">
    <location>
        <begin position="99"/>
        <end position="123"/>
    </location>
</feature>
<dbReference type="PANTHER" id="PTHR43386">
    <property type="entry name" value="OLIGOPEPTIDE TRANSPORT SYSTEM PERMEASE PROTEIN APPC"/>
    <property type="match status" value="1"/>
</dbReference>
<feature type="transmembrane region" description="Helical" evidence="9">
    <location>
        <begin position="220"/>
        <end position="241"/>
    </location>
</feature>
<dbReference type="KEGG" id="psi:S70_19670"/>
<dbReference type="PROSITE" id="PS50928">
    <property type="entry name" value="ABC_TM1"/>
    <property type="match status" value="1"/>
</dbReference>
<evidence type="ECO:0000256" key="1">
    <source>
        <dbReference type="ARBA" id="ARBA00004429"/>
    </source>
</evidence>
<proteinExistence type="inferred from homology"/>
<accession>A0A140ST61</accession>
<dbReference type="Pfam" id="PF12911">
    <property type="entry name" value="OppC_N"/>
    <property type="match status" value="1"/>
</dbReference>
<keyword evidence="7 9" id="KW-0472">Membrane</keyword>
<dbReference type="PANTHER" id="PTHR43386:SF5">
    <property type="entry name" value="PUTRESCINE EXPORT SYSTEM PERMEASE PROTEIN SAPC"/>
    <property type="match status" value="1"/>
</dbReference>
<dbReference type="GeneID" id="93519547"/>
<feature type="transmembrane region" description="Helical" evidence="9">
    <location>
        <begin position="27"/>
        <end position="50"/>
    </location>
</feature>
<dbReference type="Proteomes" id="UP000005012">
    <property type="component" value="Chromosome"/>
</dbReference>
<dbReference type="Pfam" id="PF00528">
    <property type="entry name" value="BPD_transp_1"/>
    <property type="match status" value="1"/>
</dbReference>
<dbReference type="CDD" id="cd06261">
    <property type="entry name" value="TM_PBP2"/>
    <property type="match status" value="1"/>
</dbReference>
<dbReference type="Gene3D" id="1.10.3720.10">
    <property type="entry name" value="MetI-like"/>
    <property type="match status" value="1"/>
</dbReference>
<evidence type="ECO:0000256" key="3">
    <source>
        <dbReference type="ARBA" id="ARBA00022475"/>
    </source>
</evidence>
<evidence type="ECO:0000256" key="5">
    <source>
        <dbReference type="ARBA" id="ARBA00022692"/>
    </source>
</evidence>
<evidence type="ECO:0000256" key="8">
    <source>
        <dbReference type="ARBA" id="ARBA00024202"/>
    </source>
</evidence>